<keyword evidence="3" id="KW-1185">Reference proteome</keyword>
<organism evidence="2 3">
    <name type="scientific">Haematococcus lacustris</name>
    <name type="common">Green alga</name>
    <name type="synonym">Haematococcus pluvialis</name>
    <dbReference type="NCBI Taxonomy" id="44745"/>
    <lineage>
        <taxon>Eukaryota</taxon>
        <taxon>Viridiplantae</taxon>
        <taxon>Chlorophyta</taxon>
        <taxon>core chlorophytes</taxon>
        <taxon>Chlorophyceae</taxon>
        <taxon>CS clade</taxon>
        <taxon>Chlamydomonadales</taxon>
        <taxon>Haematococcaceae</taxon>
        <taxon>Haematococcus</taxon>
    </lineage>
</organism>
<proteinExistence type="predicted"/>
<feature type="compositionally biased region" description="Basic and acidic residues" evidence="1">
    <location>
        <begin position="122"/>
        <end position="132"/>
    </location>
</feature>
<feature type="compositionally biased region" description="Acidic residues" evidence="1">
    <location>
        <begin position="86"/>
        <end position="99"/>
    </location>
</feature>
<feature type="compositionally biased region" description="Pro residues" evidence="1">
    <location>
        <begin position="67"/>
        <end position="77"/>
    </location>
</feature>
<dbReference type="Proteomes" id="UP000485058">
    <property type="component" value="Unassembled WGS sequence"/>
</dbReference>
<sequence>MGKSKGGKYFKPPRKPRPPGAGADDDASSSEEEDKKFQQGNRGLRGQTATAGMLPPSGSDSEDEPAPAKPAPKPAPKPAAKKPADSDSDESSSEDESSSSDDAPVNDYLSGPRVPKKVASTTEERDPETIRKDLERLELIRAKRCGAGPGEAHRSGGLGPLCTCF</sequence>
<feature type="non-terminal residue" evidence="2">
    <location>
        <position position="1"/>
    </location>
</feature>
<evidence type="ECO:0000313" key="3">
    <source>
        <dbReference type="Proteomes" id="UP000485058"/>
    </source>
</evidence>
<accession>A0A699ZKR5</accession>
<evidence type="ECO:0000256" key="1">
    <source>
        <dbReference type="SAM" id="MobiDB-lite"/>
    </source>
</evidence>
<evidence type="ECO:0000313" key="2">
    <source>
        <dbReference type="EMBL" id="GFH23347.1"/>
    </source>
</evidence>
<name>A0A699ZKR5_HAELA</name>
<feature type="region of interest" description="Disordered" evidence="1">
    <location>
        <begin position="1"/>
        <end position="132"/>
    </location>
</feature>
<reference evidence="2 3" key="1">
    <citation type="submission" date="2020-02" db="EMBL/GenBank/DDBJ databases">
        <title>Draft genome sequence of Haematococcus lacustris strain NIES-144.</title>
        <authorList>
            <person name="Morimoto D."/>
            <person name="Nakagawa S."/>
            <person name="Yoshida T."/>
            <person name="Sawayama S."/>
        </authorList>
    </citation>
    <scope>NUCLEOTIDE SEQUENCE [LARGE SCALE GENOMIC DNA]</scope>
    <source>
        <strain evidence="2 3">NIES-144</strain>
    </source>
</reference>
<dbReference type="EMBL" id="BLLF01002251">
    <property type="protein sequence ID" value="GFH23347.1"/>
    <property type="molecule type" value="Genomic_DNA"/>
</dbReference>
<dbReference type="AlphaFoldDB" id="A0A699ZKR5"/>
<feature type="compositionally biased region" description="Basic residues" evidence="1">
    <location>
        <begin position="1"/>
        <end position="17"/>
    </location>
</feature>
<feature type="compositionally biased region" description="Acidic residues" evidence="1">
    <location>
        <begin position="23"/>
        <end position="32"/>
    </location>
</feature>
<gene>
    <name evidence="2" type="ORF">HaLaN_20948</name>
</gene>
<comment type="caution">
    <text evidence="2">The sequence shown here is derived from an EMBL/GenBank/DDBJ whole genome shotgun (WGS) entry which is preliminary data.</text>
</comment>
<protein>
    <submittedName>
        <fullName evidence="2">Uncharacterized protein</fullName>
    </submittedName>
</protein>